<evidence type="ECO:0000313" key="5">
    <source>
        <dbReference type="Proteomes" id="UP000214747"/>
    </source>
</evidence>
<dbReference type="GO" id="GO:0000160">
    <property type="term" value="P:phosphorelay signal transduction system"/>
    <property type="evidence" value="ECO:0007669"/>
    <property type="project" value="InterPro"/>
</dbReference>
<evidence type="ECO:0000259" key="3">
    <source>
        <dbReference type="PROSITE" id="PS50110"/>
    </source>
</evidence>
<sequence length="140" mass="15246">MNVKSEWADVKIIDCRGPLCVVDDDESVRWSVTTLLHSMDFDAHSFSGGKEFLESEFVDTCVCLISDVKMKRMSGFQLYEALTESGKSVPVIFISGHADEAMRSSAIALGAQALLDKPFSDEALLELVEKVLAARGAGGR</sequence>
<evidence type="ECO:0000313" key="4">
    <source>
        <dbReference type="EMBL" id="OWY32971.1"/>
    </source>
</evidence>
<name>A0A225SPH6_9BURK</name>
<reference evidence="4 5" key="1">
    <citation type="journal article" date="2010" name="Int. J. Syst. Evol. Microbiol.">
        <title>Reclassification of Herbaspirillum putei as a later heterotypic synonym of Herbaspirillum huttiense, with the description of H. huttiense subsp. huttiense subsp. nov. and H. huttiense subsp. putei subsp. nov., comb. nov., and description of Herbaspirillum aquaticum sp. nov.</title>
        <authorList>
            <person name="Dobritsa A.P."/>
            <person name="Reddy M.C."/>
            <person name="Samadpour M."/>
        </authorList>
    </citation>
    <scope>NUCLEOTIDE SEQUENCE [LARGE SCALE GENOMIC DNA]</scope>
    <source>
        <strain evidence="4 5">IEH 4430</strain>
    </source>
</reference>
<dbReference type="SMART" id="SM00448">
    <property type="entry name" value="REC"/>
    <property type="match status" value="1"/>
</dbReference>
<proteinExistence type="predicted"/>
<protein>
    <submittedName>
        <fullName evidence="4">Two-component system response regulator</fullName>
    </submittedName>
</protein>
<dbReference type="InterPro" id="IPR001789">
    <property type="entry name" value="Sig_transdc_resp-reg_receiver"/>
</dbReference>
<dbReference type="InterPro" id="IPR011006">
    <property type="entry name" value="CheY-like_superfamily"/>
</dbReference>
<evidence type="ECO:0000256" key="1">
    <source>
        <dbReference type="ARBA" id="ARBA00022553"/>
    </source>
</evidence>
<feature type="modified residue" description="4-aspartylphosphate" evidence="2">
    <location>
        <position position="67"/>
    </location>
</feature>
<dbReference type="PANTHER" id="PTHR44591">
    <property type="entry name" value="STRESS RESPONSE REGULATOR PROTEIN 1"/>
    <property type="match status" value="1"/>
</dbReference>
<dbReference type="PANTHER" id="PTHR44591:SF25">
    <property type="entry name" value="CHEMOTAXIS TWO-COMPONENT RESPONSE REGULATOR"/>
    <property type="match status" value="1"/>
</dbReference>
<organism evidence="4 5">
    <name type="scientific">Herbaspirillum aquaticum</name>
    <dbReference type="NCBI Taxonomy" id="568783"/>
    <lineage>
        <taxon>Bacteria</taxon>
        <taxon>Pseudomonadati</taxon>
        <taxon>Pseudomonadota</taxon>
        <taxon>Betaproteobacteria</taxon>
        <taxon>Burkholderiales</taxon>
        <taxon>Oxalobacteraceae</taxon>
        <taxon>Herbaspirillum</taxon>
    </lineage>
</organism>
<gene>
    <name evidence="4" type="ORF">CEJ45_18780</name>
</gene>
<dbReference type="AlphaFoldDB" id="A0A225SPH6"/>
<accession>A0A225SPH6</accession>
<dbReference type="PROSITE" id="PS50110">
    <property type="entry name" value="RESPONSE_REGULATORY"/>
    <property type="match status" value="1"/>
</dbReference>
<dbReference type="Gene3D" id="3.40.50.2300">
    <property type="match status" value="1"/>
</dbReference>
<feature type="domain" description="Response regulatory" evidence="3">
    <location>
        <begin position="18"/>
        <end position="132"/>
    </location>
</feature>
<dbReference type="Proteomes" id="UP000214747">
    <property type="component" value="Unassembled WGS sequence"/>
</dbReference>
<dbReference type="EMBL" id="NJGV01000021">
    <property type="protein sequence ID" value="OWY32971.1"/>
    <property type="molecule type" value="Genomic_DNA"/>
</dbReference>
<dbReference type="SUPFAM" id="SSF52172">
    <property type="entry name" value="CheY-like"/>
    <property type="match status" value="1"/>
</dbReference>
<dbReference type="InterPro" id="IPR050595">
    <property type="entry name" value="Bact_response_regulator"/>
</dbReference>
<dbReference type="RefSeq" id="WP_088756557.1">
    <property type="nucleotide sequence ID" value="NZ_JARJFG010000039.1"/>
</dbReference>
<evidence type="ECO:0000256" key="2">
    <source>
        <dbReference type="PROSITE-ProRule" id="PRU00169"/>
    </source>
</evidence>
<comment type="caution">
    <text evidence="4">The sequence shown here is derived from an EMBL/GenBank/DDBJ whole genome shotgun (WGS) entry which is preliminary data.</text>
</comment>
<dbReference type="Pfam" id="PF00072">
    <property type="entry name" value="Response_reg"/>
    <property type="match status" value="1"/>
</dbReference>
<keyword evidence="1 2" id="KW-0597">Phosphoprotein</keyword>
<keyword evidence="5" id="KW-1185">Reference proteome</keyword>